<dbReference type="InterPro" id="IPR022198">
    <property type="entry name" value="DUF3723"/>
</dbReference>
<dbReference type="Proteomes" id="UP000001699">
    <property type="component" value="Unassembled WGS sequence"/>
</dbReference>
<gene>
    <name evidence="1" type="ORF">AFUB_097840</name>
</gene>
<dbReference type="VEuPathDB" id="FungiDB:AFUB_097840"/>
<dbReference type="Pfam" id="PF12520">
    <property type="entry name" value="DUF3723"/>
    <property type="match status" value="1"/>
</dbReference>
<accession>B0YE49</accession>
<dbReference type="HOGENOM" id="CLU_136957_0_0_1"/>
<protein>
    <submittedName>
        <fullName evidence="1">Uncharacterized protein</fullName>
    </submittedName>
</protein>
<dbReference type="AlphaFoldDB" id="B0YE49"/>
<organism evidence="1 2">
    <name type="scientific">Aspergillus fumigatus (strain CBS 144.89 / FGSC A1163 / CEA10)</name>
    <name type="common">Neosartorya fumigata</name>
    <dbReference type="NCBI Taxonomy" id="451804"/>
    <lineage>
        <taxon>Eukaryota</taxon>
        <taxon>Fungi</taxon>
        <taxon>Dikarya</taxon>
        <taxon>Ascomycota</taxon>
        <taxon>Pezizomycotina</taxon>
        <taxon>Eurotiomycetes</taxon>
        <taxon>Eurotiomycetidae</taxon>
        <taxon>Eurotiales</taxon>
        <taxon>Aspergillaceae</taxon>
        <taxon>Aspergillus</taxon>
        <taxon>Aspergillus subgen. Fumigati</taxon>
    </lineage>
</organism>
<sequence>MAGATEYFRGHAKIRLHHLEFHSPLFASRAFDPSHVDRLKNVFRQDACARSDPCNFISAVIDDDTLDQAIIQSSTTVEALRSETKTPFLPLPNGYRLRCLYGKHRVKAAKE</sequence>
<name>B0YE49_ASPFC</name>
<dbReference type="EMBL" id="DS499602">
    <property type="protein sequence ID" value="EDP47933.1"/>
    <property type="molecule type" value="Genomic_DNA"/>
</dbReference>
<proteinExistence type="predicted"/>
<keyword evidence="2" id="KW-1185">Reference proteome</keyword>
<evidence type="ECO:0000313" key="2">
    <source>
        <dbReference type="Proteomes" id="UP000001699"/>
    </source>
</evidence>
<evidence type="ECO:0000313" key="1">
    <source>
        <dbReference type="EMBL" id="EDP47933.1"/>
    </source>
</evidence>
<reference evidence="1 2" key="1">
    <citation type="journal article" date="2008" name="PLoS Genet.">
        <title>Genomic islands in the pathogenic filamentous fungus Aspergillus fumigatus.</title>
        <authorList>
            <person name="Fedorova N.D."/>
            <person name="Khaldi N."/>
            <person name="Joardar V.S."/>
            <person name="Maiti R."/>
            <person name="Amedeo P."/>
            <person name="Anderson M.J."/>
            <person name="Crabtree J."/>
            <person name="Silva J.C."/>
            <person name="Badger J.H."/>
            <person name="Albarraq A."/>
            <person name="Angiuoli S."/>
            <person name="Bussey H."/>
            <person name="Bowyer P."/>
            <person name="Cotty P.J."/>
            <person name="Dyer P.S."/>
            <person name="Egan A."/>
            <person name="Galens K."/>
            <person name="Fraser-Liggett C.M."/>
            <person name="Haas B.J."/>
            <person name="Inman J.M."/>
            <person name="Kent R."/>
            <person name="Lemieux S."/>
            <person name="Malavazi I."/>
            <person name="Orvis J."/>
            <person name="Roemer T."/>
            <person name="Ronning C.M."/>
            <person name="Sundaram J.P."/>
            <person name="Sutton G."/>
            <person name="Turner G."/>
            <person name="Venter J.C."/>
            <person name="White O.R."/>
            <person name="Whitty B.R."/>
            <person name="Youngman P."/>
            <person name="Wolfe K.H."/>
            <person name="Goldman G.H."/>
            <person name="Wortman J.R."/>
            <person name="Jiang B."/>
            <person name="Denning D.W."/>
            <person name="Nierman W.C."/>
        </authorList>
    </citation>
    <scope>NUCLEOTIDE SEQUENCE [LARGE SCALE GENOMIC DNA]</scope>
    <source>
        <strain evidence="2">CBS 144.89 / FGSC A1163 / CEA10</strain>
    </source>
</reference>